<evidence type="ECO:0000313" key="2">
    <source>
        <dbReference type="Proteomes" id="UP001631957"/>
    </source>
</evidence>
<sequence>MPAKAAPDTSVSQLTLAVLALLKHLAAAVSDPGLAEPLDLPGVTAESGAKVTFRLAAASRDPERYTDPDRLDLAHPDVAPCRSAAALTTAWAPTWVGSSHCLLHCAASPS</sequence>
<organism evidence="1 2">
    <name type="scientific">Streptomyces niveiscabiei</name>
    <dbReference type="NCBI Taxonomy" id="164115"/>
    <lineage>
        <taxon>Bacteria</taxon>
        <taxon>Bacillati</taxon>
        <taxon>Actinomycetota</taxon>
        <taxon>Actinomycetes</taxon>
        <taxon>Kitasatosporales</taxon>
        <taxon>Streptomycetaceae</taxon>
        <taxon>Streptomyces</taxon>
    </lineage>
</organism>
<dbReference type="RefSeq" id="WP_409124002.1">
    <property type="nucleotide sequence ID" value="NZ_JBJVNI010000039.1"/>
</dbReference>
<name>A0ABW9I777_9ACTN</name>
<accession>A0ABW9I777</accession>
<proteinExistence type="predicted"/>
<evidence type="ECO:0000313" key="1">
    <source>
        <dbReference type="EMBL" id="MFM9615691.1"/>
    </source>
</evidence>
<dbReference type="Gene3D" id="1.10.630.10">
    <property type="entry name" value="Cytochrome P450"/>
    <property type="match status" value="1"/>
</dbReference>
<dbReference type="EMBL" id="JBJVNI010000039">
    <property type="protein sequence ID" value="MFM9615691.1"/>
    <property type="molecule type" value="Genomic_DNA"/>
</dbReference>
<dbReference type="SUPFAM" id="SSF48264">
    <property type="entry name" value="Cytochrome P450"/>
    <property type="match status" value="1"/>
</dbReference>
<keyword evidence="2" id="KW-1185">Reference proteome</keyword>
<reference evidence="1 2" key="1">
    <citation type="submission" date="2024-12" db="EMBL/GenBank/DDBJ databases">
        <title>Forecasting of Potato common scab and diversities of Pathogenic streptomyces spp. in china.</title>
        <authorList>
            <person name="Handique U."/>
            <person name="Wu J."/>
        </authorList>
    </citation>
    <scope>NUCLEOTIDE SEQUENCE [LARGE SCALE GENOMIC DNA]</scope>
    <source>
        <strain evidence="1 2">ZRIMU1530</strain>
    </source>
</reference>
<dbReference type="InterPro" id="IPR036396">
    <property type="entry name" value="Cyt_P450_sf"/>
</dbReference>
<comment type="caution">
    <text evidence="1">The sequence shown here is derived from an EMBL/GenBank/DDBJ whole genome shotgun (WGS) entry which is preliminary data.</text>
</comment>
<gene>
    <name evidence="1" type="ORF">ACKI18_44295</name>
</gene>
<dbReference type="Proteomes" id="UP001631957">
    <property type="component" value="Unassembled WGS sequence"/>
</dbReference>
<protein>
    <submittedName>
        <fullName evidence="1">Uncharacterized protein</fullName>
    </submittedName>
</protein>